<dbReference type="EnsemblMetazoa" id="XM_021053217.2">
    <property type="protein sequence ID" value="XP_020908876.1"/>
    <property type="gene ID" value="LOC110246835"/>
</dbReference>
<protein>
    <recommendedName>
        <fullName evidence="1">MD-2-related lipid-recognition domain-containing protein</fullName>
    </recommendedName>
</protein>
<dbReference type="Pfam" id="PF02221">
    <property type="entry name" value="E1_DerP2_DerF2"/>
    <property type="match status" value="1"/>
</dbReference>
<reference evidence="2" key="1">
    <citation type="submission" date="2022-11" db="UniProtKB">
        <authorList>
            <consortium name="EnsemblMetazoa"/>
        </authorList>
    </citation>
    <scope>IDENTIFICATION</scope>
</reference>
<evidence type="ECO:0000313" key="2">
    <source>
        <dbReference type="EnsemblMetazoa" id="XP_020908876.1"/>
    </source>
</evidence>
<dbReference type="GeneID" id="110246835"/>
<evidence type="ECO:0000259" key="1">
    <source>
        <dbReference type="Pfam" id="PF02221"/>
    </source>
</evidence>
<proteinExistence type="predicted"/>
<dbReference type="Proteomes" id="UP000887567">
    <property type="component" value="Unplaced"/>
</dbReference>
<sequence>MFLTAKQVPNVIVSVHPNYPTCHQQMIGYAQFTPTVDILAATCSGNIYYNGILLGAGRPQDVCMGRHTPFHCPIIKGVTQKVSWPLSIPCFILNLKGRYSIEGYCVNYDGSMIGCVQYNFTWHGTADSDPEIPVRFKPFYN</sequence>
<dbReference type="RefSeq" id="XP_020908876.1">
    <property type="nucleotide sequence ID" value="XM_021053217.2"/>
</dbReference>
<feature type="domain" description="MD-2-related lipid-recognition" evidence="1">
    <location>
        <begin position="11"/>
        <end position="120"/>
    </location>
</feature>
<organism evidence="2 3">
    <name type="scientific">Exaiptasia diaphana</name>
    <name type="common">Tropical sea anemone</name>
    <name type="synonym">Aiptasia pulchella</name>
    <dbReference type="NCBI Taxonomy" id="2652724"/>
    <lineage>
        <taxon>Eukaryota</taxon>
        <taxon>Metazoa</taxon>
        <taxon>Cnidaria</taxon>
        <taxon>Anthozoa</taxon>
        <taxon>Hexacorallia</taxon>
        <taxon>Actiniaria</taxon>
        <taxon>Aiptasiidae</taxon>
        <taxon>Exaiptasia</taxon>
    </lineage>
</organism>
<dbReference type="KEGG" id="epa:110246835"/>
<dbReference type="InterPro" id="IPR003172">
    <property type="entry name" value="ML_dom"/>
</dbReference>
<dbReference type="Gene3D" id="2.60.40.770">
    <property type="match status" value="1"/>
</dbReference>
<evidence type="ECO:0000313" key="3">
    <source>
        <dbReference type="Proteomes" id="UP000887567"/>
    </source>
</evidence>
<dbReference type="AlphaFoldDB" id="A0A913XS71"/>
<dbReference type="InterPro" id="IPR014756">
    <property type="entry name" value="Ig_E-set"/>
</dbReference>
<keyword evidence="3" id="KW-1185">Reference proteome</keyword>
<dbReference type="SUPFAM" id="SSF81296">
    <property type="entry name" value="E set domains"/>
    <property type="match status" value="1"/>
</dbReference>
<accession>A0A913XS71</accession>
<name>A0A913XS71_EXADI</name>